<proteinExistence type="predicted"/>
<protein>
    <recommendedName>
        <fullName evidence="3">AMP-dependent synthetase/ligase domain-containing protein</fullName>
    </recommendedName>
</protein>
<dbReference type="Gene3D" id="3.40.50.12780">
    <property type="entry name" value="N-terminal domain of ligase-like"/>
    <property type="match status" value="1"/>
</dbReference>
<dbReference type="InterPro" id="IPR053158">
    <property type="entry name" value="CapK_Type1_Caps_Biosynth"/>
</dbReference>
<organism evidence="1 2">
    <name type="scientific">Candidatus Brocadia carolinensis</name>
    <dbReference type="NCBI Taxonomy" id="1004156"/>
    <lineage>
        <taxon>Bacteria</taxon>
        <taxon>Pseudomonadati</taxon>
        <taxon>Planctomycetota</taxon>
        <taxon>Candidatus Brocadiia</taxon>
        <taxon>Candidatus Brocadiales</taxon>
        <taxon>Candidatus Brocadiaceae</taxon>
        <taxon>Candidatus Brocadia</taxon>
    </lineage>
</organism>
<dbReference type="EMBL" id="AYTS01000151">
    <property type="protein sequence ID" value="OOP55334.1"/>
    <property type="molecule type" value="Genomic_DNA"/>
</dbReference>
<reference evidence="1 2" key="1">
    <citation type="journal article" date="2017" name="Water Res.">
        <title>Discovery and metagenomic analysis of an anammox bacterial enrichment related to Candidatus "Brocadia caroliniensis" in a full-scale glycerol-fed nitritation-denitritation separate centrate treatment process.</title>
        <authorList>
            <person name="Park H."/>
            <person name="Brotto A.C."/>
            <person name="van Loosdrecht M.C."/>
            <person name="Chandran K."/>
        </authorList>
    </citation>
    <scope>NUCLEOTIDE SEQUENCE [LARGE SCALE GENOMIC DNA]</scope>
    <source>
        <strain evidence="1">26THWARD</strain>
    </source>
</reference>
<dbReference type="STRING" id="1004156.AYP45_15425"/>
<name>A0A1V4AQE6_9BACT</name>
<dbReference type="SUPFAM" id="SSF56801">
    <property type="entry name" value="Acetyl-CoA synthetase-like"/>
    <property type="match status" value="1"/>
</dbReference>
<dbReference type="PANTHER" id="PTHR36932">
    <property type="entry name" value="CAPSULAR POLYSACCHARIDE BIOSYNTHESIS PROTEIN"/>
    <property type="match status" value="1"/>
</dbReference>
<accession>A0A1V4AQE6</accession>
<dbReference type="Proteomes" id="UP000189681">
    <property type="component" value="Unassembled WGS sequence"/>
</dbReference>
<evidence type="ECO:0000313" key="1">
    <source>
        <dbReference type="EMBL" id="OOP55334.1"/>
    </source>
</evidence>
<evidence type="ECO:0000313" key="2">
    <source>
        <dbReference type="Proteomes" id="UP000189681"/>
    </source>
</evidence>
<dbReference type="PANTHER" id="PTHR36932:SF1">
    <property type="entry name" value="CAPSULAR POLYSACCHARIDE BIOSYNTHESIS PROTEIN"/>
    <property type="match status" value="1"/>
</dbReference>
<comment type="caution">
    <text evidence="1">The sequence shown here is derived from an EMBL/GenBank/DDBJ whole genome shotgun (WGS) entry which is preliminary data.</text>
</comment>
<gene>
    <name evidence="1" type="ORF">AYP45_15425</name>
</gene>
<dbReference type="InterPro" id="IPR042099">
    <property type="entry name" value="ANL_N_sf"/>
</dbReference>
<sequence length="442" mass="51636">MTITKLFLYLYDKVNSRNLLGEYVNLFKTSQYDLTQINEYQQECLKSIIKYAADKVPYFRKMFRECPLSNNESPSEFLTKIPILTKDIIKSDFDNFLSGVYRKKDLHFYYTGGSTGQPSKIAVDNNYLDFRWAMVYYNLTWIGYKLGDCYGFIYGSNLDSKEECSFRQKSQQWMMNYFQVNAFYLNENNLHEFANRCMKKKVKFLIGYASALLEFAKYTERNKFLIKLNFIESTAEYLAPETRQKIEEVFACKVYDRYGSREVGNIAHECRERNGMHIDWQGIYVEIINKGKYHFLGEEYGDIVITSLKNKGMPLIRYYTGDIGKIDYSPCRCGMASSRLFLGGARVLDILYTTDGGMISAAPLSLTTRDLYSIKRIQYVQKSPNYLEVNVVTDHKDDNNISTTLGARLKKIFGEGMEIQFNFVNEIERELSGKYRLTKRLF</sequence>
<evidence type="ECO:0008006" key="3">
    <source>
        <dbReference type="Google" id="ProtNLM"/>
    </source>
</evidence>
<dbReference type="AlphaFoldDB" id="A0A1V4AQE6"/>